<accession>A0A1A8ZX02</accession>
<gene>
    <name evidence="2" type="ORF">POVWA1_056650</name>
    <name evidence="3" type="ORF">POVWA2_056030</name>
</gene>
<dbReference type="EMBL" id="FLRE01000191">
    <property type="protein sequence ID" value="SBT48415.1"/>
    <property type="molecule type" value="Genomic_DNA"/>
</dbReference>
<reference evidence="3" key="2">
    <citation type="submission" date="2016-05" db="EMBL/GenBank/DDBJ databases">
        <authorList>
            <person name="Lavstsen T."/>
            <person name="Jespersen J.S."/>
        </authorList>
    </citation>
    <scope>NUCLEOTIDE SEQUENCE [LARGE SCALE GENOMIC DNA]</scope>
</reference>
<evidence type="ECO:0000313" key="2">
    <source>
        <dbReference type="EMBL" id="SBT47949.1"/>
    </source>
</evidence>
<reference evidence="4" key="1">
    <citation type="submission" date="2016-05" db="EMBL/GenBank/DDBJ databases">
        <authorList>
            <person name="Naeem Raeece"/>
        </authorList>
    </citation>
    <scope>NUCLEOTIDE SEQUENCE [LARGE SCALE GENOMIC DNA]</scope>
</reference>
<feature type="region of interest" description="Disordered" evidence="1">
    <location>
        <begin position="1"/>
        <end position="72"/>
    </location>
</feature>
<evidence type="ECO:0000313" key="3">
    <source>
        <dbReference type="EMBL" id="SBT48415.1"/>
    </source>
</evidence>
<evidence type="ECO:0000313" key="4">
    <source>
        <dbReference type="Proteomes" id="UP000078550"/>
    </source>
</evidence>
<keyword evidence="5" id="KW-1185">Reference proteome</keyword>
<dbReference type="AlphaFoldDB" id="A0A1A8ZX02"/>
<evidence type="ECO:0000256" key="1">
    <source>
        <dbReference type="SAM" id="MobiDB-lite"/>
    </source>
</evidence>
<sequence>MPKARGKQRGKGNRCRHKGKYQKKRNWGSNRRGEIGELPEEAKLGKYQKKRNWGSTRRGEIGEVPEEAKLRK</sequence>
<dbReference type="EMBL" id="FLRD01000149">
    <property type="protein sequence ID" value="SBT47949.1"/>
    <property type="molecule type" value="Genomic_DNA"/>
</dbReference>
<name>A0A1A8ZX02_PLAOA</name>
<protein>
    <submittedName>
        <fullName evidence="3">Uncharacterized protein</fullName>
    </submittedName>
</protein>
<evidence type="ECO:0000313" key="5">
    <source>
        <dbReference type="Proteomes" id="UP000078555"/>
    </source>
</evidence>
<dbReference type="Proteomes" id="UP000078555">
    <property type="component" value="Unassembled WGS sequence"/>
</dbReference>
<feature type="compositionally biased region" description="Basic and acidic residues" evidence="1">
    <location>
        <begin position="31"/>
        <end position="44"/>
    </location>
</feature>
<feature type="compositionally biased region" description="Basic residues" evidence="1">
    <location>
        <begin position="1"/>
        <end position="26"/>
    </location>
</feature>
<proteinExistence type="predicted"/>
<dbReference type="Proteomes" id="UP000078550">
    <property type="component" value="Unassembled WGS sequence"/>
</dbReference>
<organism evidence="3 4">
    <name type="scientific">Plasmodium ovale wallikeri</name>
    <dbReference type="NCBI Taxonomy" id="864142"/>
    <lineage>
        <taxon>Eukaryota</taxon>
        <taxon>Sar</taxon>
        <taxon>Alveolata</taxon>
        <taxon>Apicomplexa</taxon>
        <taxon>Aconoidasida</taxon>
        <taxon>Haemosporida</taxon>
        <taxon>Plasmodiidae</taxon>
        <taxon>Plasmodium</taxon>
        <taxon>Plasmodium (Plasmodium)</taxon>
    </lineage>
</organism>
<reference evidence="5" key="3">
    <citation type="submission" date="2016-05" db="EMBL/GenBank/DDBJ databases">
        <authorList>
            <person name="Naeem R."/>
        </authorList>
    </citation>
    <scope>NUCLEOTIDE SEQUENCE [LARGE SCALE GENOMIC DNA]</scope>
</reference>
<feature type="compositionally biased region" description="Basic and acidic residues" evidence="1">
    <location>
        <begin position="57"/>
        <end position="72"/>
    </location>
</feature>